<sequence>MVQQPSERQIFFERDHLPEGMKALVIRVKVPRLYLIADTHAHEQTTIFDDRMVYVEISPDEWLRTKDDPAAADALSRECGPLIQQALGAAWHRWHDQEWS</sequence>
<name>A0A426TW06_9CHLR</name>
<comment type="caution">
    <text evidence="1">The sequence shown here is derived from an EMBL/GenBank/DDBJ whole genome shotgun (WGS) entry which is preliminary data.</text>
</comment>
<dbReference type="EMBL" id="RSAS01000596">
    <property type="protein sequence ID" value="RRR69705.1"/>
    <property type="molecule type" value="Genomic_DNA"/>
</dbReference>
<evidence type="ECO:0000313" key="2">
    <source>
        <dbReference type="Proteomes" id="UP000280307"/>
    </source>
</evidence>
<gene>
    <name evidence="1" type="ORF">EI684_14940</name>
</gene>
<proteinExistence type="predicted"/>
<protein>
    <submittedName>
        <fullName evidence="1">Uncharacterized protein</fullName>
    </submittedName>
</protein>
<reference evidence="1 2" key="1">
    <citation type="submission" date="2018-12" db="EMBL/GenBank/DDBJ databases">
        <title>Genome Sequence of Candidatus Viridilinea halotolerans isolated from saline sulfide-rich spring.</title>
        <authorList>
            <person name="Grouzdev D.S."/>
            <person name="Burganskaya E.I."/>
            <person name="Krutkina M.S."/>
            <person name="Sukhacheva M.V."/>
            <person name="Gorlenko V.M."/>
        </authorList>
    </citation>
    <scope>NUCLEOTIDE SEQUENCE [LARGE SCALE GENOMIC DNA]</scope>
    <source>
        <strain evidence="1">Chok-6</strain>
    </source>
</reference>
<accession>A0A426TW06</accession>
<evidence type="ECO:0000313" key="1">
    <source>
        <dbReference type="EMBL" id="RRR69705.1"/>
    </source>
</evidence>
<dbReference type="Proteomes" id="UP000280307">
    <property type="component" value="Unassembled WGS sequence"/>
</dbReference>
<dbReference type="AlphaFoldDB" id="A0A426TW06"/>
<organism evidence="1 2">
    <name type="scientific">Candidatus Viridilinea halotolerans</name>
    <dbReference type="NCBI Taxonomy" id="2491704"/>
    <lineage>
        <taxon>Bacteria</taxon>
        <taxon>Bacillati</taxon>
        <taxon>Chloroflexota</taxon>
        <taxon>Chloroflexia</taxon>
        <taxon>Chloroflexales</taxon>
        <taxon>Chloroflexineae</taxon>
        <taxon>Oscillochloridaceae</taxon>
        <taxon>Candidatus Viridilinea</taxon>
    </lineage>
</organism>